<dbReference type="PROSITE" id="PS50222">
    <property type="entry name" value="EF_HAND_2"/>
    <property type="match status" value="1"/>
</dbReference>
<dbReference type="EMBL" id="BBNS01000010">
    <property type="protein sequence ID" value="GAL71165.1"/>
    <property type="molecule type" value="Genomic_DNA"/>
</dbReference>
<comment type="caution">
    <text evidence="2">The sequence shown here is derived from an EMBL/GenBank/DDBJ whole genome shotgun (WGS) entry which is preliminary data.</text>
</comment>
<sequence>MGLFACSLATYAQDKPDPSKMFKASDHNKDGVITLEEFKNTKRKNELSNEVIEKRFNRMDADKNGNLTMKEVKAHLEKTAKAKAKKEAKIASFKMNY</sequence>
<evidence type="ECO:0000313" key="2">
    <source>
        <dbReference type="EMBL" id="GAL71165.1"/>
    </source>
</evidence>
<dbReference type="Pfam" id="PF13499">
    <property type="entry name" value="EF-hand_7"/>
    <property type="match status" value="1"/>
</dbReference>
<dbReference type="Proteomes" id="UP000029646">
    <property type="component" value="Unassembled WGS sequence"/>
</dbReference>
<evidence type="ECO:0000259" key="1">
    <source>
        <dbReference type="PROSITE" id="PS50222"/>
    </source>
</evidence>
<accession>A0A090W2C7</accession>
<dbReference type="PROSITE" id="PS00018">
    <property type="entry name" value="EF_HAND_1"/>
    <property type="match status" value="1"/>
</dbReference>
<proteinExistence type="predicted"/>
<gene>
    <name evidence="2" type="ORF">JCM19302_594</name>
</gene>
<dbReference type="SUPFAM" id="SSF47473">
    <property type="entry name" value="EF-hand"/>
    <property type="match status" value="1"/>
</dbReference>
<feature type="domain" description="EF-hand" evidence="1">
    <location>
        <begin position="47"/>
        <end position="82"/>
    </location>
</feature>
<dbReference type="Gene3D" id="1.10.238.10">
    <property type="entry name" value="EF-hand"/>
    <property type="match status" value="2"/>
</dbReference>
<dbReference type="InterPro" id="IPR018247">
    <property type="entry name" value="EF_Hand_1_Ca_BS"/>
</dbReference>
<name>A0A090W2C7_9FLAO</name>
<reference evidence="2 3" key="1">
    <citation type="journal article" date="2014" name="Genome Announc.">
        <title>Draft Genome Sequence of Marine Flavobacterium Jejuia pallidilutea Strain 11shimoA1 and Pigmentation Mutants.</title>
        <authorList>
            <person name="Takatani N."/>
            <person name="Nakanishi M."/>
            <person name="Meirelles P."/>
            <person name="Mino S."/>
            <person name="Suda W."/>
            <person name="Oshima K."/>
            <person name="Hattori M."/>
            <person name="Ohkuma M."/>
            <person name="Hosokawa M."/>
            <person name="Miyashita K."/>
            <person name="Thompson F.L."/>
            <person name="Niwa A."/>
            <person name="Sawabe T."/>
            <person name="Sawabe T."/>
        </authorList>
    </citation>
    <scope>NUCLEOTIDE SEQUENCE [LARGE SCALE GENOMIC DNA]</scope>
    <source>
        <strain evidence="3">JCM19302</strain>
    </source>
</reference>
<organism evidence="2 3">
    <name type="scientific">Jejuia pallidilutea</name>
    <dbReference type="NCBI Taxonomy" id="504487"/>
    <lineage>
        <taxon>Bacteria</taxon>
        <taxon>Pseudomonadati</taxon>
        <taxon>Bacteroidota</taxon>
        <taxon>Flavobacteriia</taxon>
        <taxon>Flavobacteriales</taxon>
        <taxon>Flavobacteriaceae</taxon>
        <taxon>Jejuia</taxon>
    </lineage>
</organism>
<dbReference type="InterPro" id="IPR011992">
    <property type="entry name" value="EF-hand-dom_pair"/>
</dbReference>
<dbReference type="AlphaFoldDB" id="A0A090W2C7"/>
<dbReference type="InterPro" id="IPR002048">
    <property type="entry name" value="EF_hand_dom"/>
</dbReference>
<dbReference type="GO" id="GO:0005509">
    <property type="term" value="F:calcium ion binding"/>
    <property type="evidence" value="ECO:0007669"/>
    <property type="project" value="InterPro"/>
</dbReference>
<evidence type="ECO:0000313" key="3">
    <source>
        <dbReference type="Proteomes" id="UP000029646"/>
    </source>
</evidence>
<protein>
    <recommendedName>
        <fullName evidence="1">EF-hand domain-containing protein</fullName>
    </recommendedName>
</protein>
<dbReference type="SMART" id="SM00054">
    <property type="entry name" value="EFh"/>
    <property type="match status" value="2"/>
</dbReference>